<feature type="transmembrane region" description="Helical" evidence="9">
    <location>
        <begin position="335"/>
        <end position="361"/>
    </location>
</feature>
<dbReference type="STRING" id="77020.A0A0M8MN42"/>
<dbReference type="Proteomes" id="UP000037751">
    <property type="component" value="Unassembled WGS sequence"/>
</dbReference>
<dbReference type="PANTHER" id="PTHR31611">
    <property type="entry name" value="HIGH-AFFINITY NICKEL TRANSPORT PROTEIN NIC1"/>
    <property type="match status" value="1"/>
</dbReference>
<dbReference type="EMBL" id="LGAV01000003">
    <property type="protein sequence ID" value="KOS14908.1"/>
    <property type="molecule type" value="Genomic_DNA"/>
</dbReference>
<evidence type="ECO:0000256" key="6">
    <source>
        <dbReference type="ARBA" id="ARBA00022989"/>
    </source>
</evidence>
<feature type="transmembrane region" description="Helical" evidence="9">
    <location>
        <begin position="506"/>
        <end position="530"/>
    </location>
</feature>
<dbReference type="InterPro" id="IPR011541">
    <property type="entry name" value="Ni/Co_transpt_high_affinity"/>
</dbReference>
<comment type="caution">
    <text evidence="10">The sequence shown here is derived from an EMBL/GenBank/DDBJ whole genome shotgun (WGS) entry which is preliminary data.</text>
</comment>
<keyword evidence="6 9" id="KW-1133">Transmembrane helix</keyword>
<dbReference type="OrthoDB" id="5197598at2759"/>
<evidence type="ECO:0008006" key="12">
    <source>
        <dbReference type="Google" id="ProtNLM"/>
    </source>
</evidence>
<dbReference type="Pfam" id="PF03824">
    <property type="entry name" value="NicO"/>
    <property type="match status" value="2"/>
</dbReference>
<dbReference type="RefSeq" id="XP_017992540.1">
    <property type="nucleotide sequence ID" value="XM_018135343.1"/>
</dbReference>
<dbReference type="InterPro" id="IPR004688">
    <property type="entry name" value="Ni/Co_transpt"/>
</dbReference>
<evidence type="ECO:0000256" key="3">
    <source>
        <dbReference type="ARBA" id="ARBA00022448"/>
    </source>
</evidence>
<feature type="compositionally biased region" description="Basic and acidic residues" evidence="8">
    <location>
        <begin position="293"/>
        <end position="309"/>
    </location>
</feature>
<accession>A0A0M8MN42</accession>
<keyword evidence="7 9" id="KW-0472">Membrane</keyword>
<feature type="transmembrane region" description="Helical" evidence="9">
    <location>
        <begin position="373"/>
        <end position="401"/>
    </location>
</feature>
<organism evidence="10 11">
    <name type="scientific">Malassezia pachydermatis</name>
    <dbReference type="NCBI Taxonomy" id="77020"/>
    <lineage>
        <taxon>Eukaryota</taxon>
        <taxon>Fungi</taxon>
        <taxon>Dikarya</taxon>
        <taxon>Basidiomycota</taxon>
        <taxon>Ustilaginomycotina</taxon>
        <taxon>Malasseziomycetes</taxon>
        <taxon>Malasseziales</taxon>
        <taxon>Malasseziaceae</taxon>
        <taxon>Malassezia</taxon>
    </lineage>
</organism>
<feature type="transmembrane region" description="Helical" evidence="9">
    <location>
        <begin position="169"/>
        <end position="195"/>
    </location>
</feature>
<evidence type="ECO:0000313" key="11">
    <source>
        <dbReference type="Proteomes" id="UP000037751"/>
    </source>
</evidence>
<feature type="transmembrane region" description="Helical" evidence="9">
    <location>
        <begin position="22"/>
        <end position="43"/>
    </location>
</feature>
<keyword evidence="11" id="KW-1185">Reference proteome</keyword>
<feature type="transmembrane region" description="Helical" evidence="9">
    <location>
        <begin position="446"/>
        <end position="470"/>
    </location>
</feature>
<feature type="region of interest" description="Disordered" evidence="8">
    <location>
        <begin position="288"/>
        <end position="309"/>
    </location>
</feature>
<dbReference type="GO" id="GO:0005886">
    <property type="term" value="C:plasma membrane"/>
    <property type="evidence" value="ECO:0007669"/>
    <property type="project" value="InterPro"/>
</dbReference>
<dbReference type="GO" id="GO:0015099">
    <property type="term" value="F:nickel cation transmembrane transporter activity"/>
    <property type="evidence" value="ECO:0007669"/>
    <property type="project" value="InterPro"/>
</dbReference>
<keyword evidence="5 9" id="KW-0812">Transmembrane</keyword>
<dbReference type="GeneID" id="28727218"/>
<keyword evidence="3" id="KW-0813">Transport</keyword>
<name>A0A0M8MN42_9BASI</name>
<evidence type="ECO:0000256" key="1">
    <source>
        <dbReference type="ARBA" id="ARBA00004127"/>
    </source>
</evidence>
<evidence type="ECO:0000256" key="5">
    <source>
        <dbReference type="ARBA" id="ARBA00022692"/>
    </source>
</evidence>
<gene>
    <name evidence="10" type="ORF">Malapachy_0830</name>
</gene>
<comment type="subcellular location">
    <subcellularLocation>
        <location evidence="1">Endomembrane system</location>
        <topology evidence="1">Multi-pass membrane protein</topology>
    </subcellularLocation>
</comment>
<evidence type="ECO:0000256" key="4">
    <source>
        <dbReference type="ARBA" id="ARBA00022596"/>
    </source>
</evidence>
<keyword evidence="4" id="KW-0533">Nickel</keyword>
<dbReference type="GO" id="GO:0012505">
    <property type="term" value="C:endomembrane system"/>
    <property type="evidence" value="ECO:0007669"/>
    <property type="project" value="UniProtKB-SubCell"/>
</dbReference>
<evidence type="ECO:0000313" key="10">
    <source>
        <dbReference type="EMBL" id="KOS14908.1"/>
    </source>
</evidence>
<dbReference type="PANTHER" id="PTHR31611:SF0">
    <property type="entry name" value="HIGH-AFFINITY NICKEL TRANSPORT PROTEIN NIC1"/>
    <property type="match status" value="1"/>
</dbReference>
<evidence type="ECO:0000256" key="9">
    <source>
        <dbReference type="SAM" id="Phobius"/>
    </source>
</evidence>
<dbReference type="VEuPathDB" id="FungiDB:Malapachy_0830"/>
<dbReference type="AlphaFoldDB" id="A0A0M8MN42"/>
<comment type="similarity">
    <text evidence="2">Belongs to the NiCoT transporter (TC 2.A.52) family.</text>
</comment>
<evidence type="ECO:0000256" key="7">
    <source>
        <dbReference type="ARBA" id="ARBA00023136"/>
    </source>
</evidence>
<reference evidence="10 11" key="1">
    <citation type="submission" date="2015-07" db="EMBL/GenBank/DDBJ databases">
        <title>Draft Genome Sequence of Malassezia furfur CBS1878 and Malassezia pachydermatis CBS1879.</title>
        <authorList>
            <person name="Triana S."/>
            <person name="Ohm R."/>
            <person name="Gonzalez A."/>
            <person name="DeCock H."/>
            <person name="Restrepo S."/>
            <person name="Celis A."/>
        </authorList>
    </citation>
    <scope>NUCLEOTIDE SEQUENCE [LARGE SCALE GENOMIC DNA]</scope>
    <source>
        <strain evidence="10 11">CBS 1879</strain>
    </source>
</reference>
<protein>
    <recommendedName>
        <fullName evidence="12">Nickel/cobalt efflux system</fullName>
    </recommendedName>
</protein>
<evidence type="ECO:0000256" key="2">
    <source>
        <dbReference type="ARBA" id="ARBA00010892"/>
    </source>
</evidence>
<sequence length="554" mass="60337">MRWLQKRGCASGAERRPRRLTFLARGFLLLAALFLVNVILWVATTITFTIKHDNGVAPPSNASHEASGILSGEDDGPGQTSSLMSIALIAWTTGLRHAVDADHISAIDNATRRIMAVPRRDGRGFRRPVTVGLFFSLGHSCVVIAVVIAVAVSFITYTRMDTVSEVGGIIGASVSGSFLFLIGVINSIILVHSFLQMRRVRRQERLDEARVEAAIAQAEAQAQSNAEVDAPAGIPHLAPPPQAHVKEDVPATTESATPTMHHGIHLVDPFETRPAMDEKEVHKVMDELNDPSLPDKVDEAHSPTGEKRPTAEFRGLFTRLAMPLLKVIDRPWKMLPIGILFGLGFDTASTISLLGIALIAGGGLNGGNSNGSIVLLALLFTAGMSFIDSCDSVLMICAYSWEELDAMPKWYSPWEPVPDKIDTHQEVTTSRESDIAHELVLSTTPFALLLTLLSVLMAFIVAVIEILGLIGEHCSQCSAAADRQAATHDGGLAGSWWLWWRWCNDYFGYIGIGITGIFVVCVVVALLFTIRHARQRHAHRAALRDRAGKWGVQY</sequence>
<proteinExistence type="inferred from homology"/>
<feature type="transmembrane region" description="Helical" evidence="9">
    <location>
        <begin position="129"/>
        <end position="157"/>
    </location>
</feature>
<evidence type="ECO:0000256" key="8">
    <source>
        <dbReference type="SAM" id="MobiDB-lite"/>
    </source>
</evidence>